<protein>
    <recommendedName>
        <fullName evidence="3">Glycosyltransferase</fullName>
    </recommendedName>
</protein>
<dbReference type="AlphaFoldDB" id="R4K5X0"/>
<dbReference type="SUPFAM" id="SSF48208">
    <property type="entry name" value="Six-hairpin glycosidases"/>
    <property type="match status" value="1"/>
</dbReference>
<reference evidence="1 2" key="1">
    <citation type="submission" date="2012-01" db="EMBL/GenBank/DDBJ databases">
        <title>Complete sequence of chromosome of Clostridium pasteurianum BC1.</title>
        <authorList>
            <consortium name="US DOE Joint Genome Institute"/>
            <person name="Lucas S."/>
            <person name="Han J."/>
            <person name="Lapidus A."/>
            <person name="Cheng J.-F."/>
            <person name="Goodwin L."/>
            <person name="Pitluck S."/>
            <person name="Peters L."/>
            <person name="Mikhailova N."/>
            <person name="Teshima H."/>
            <person name="Detter J.C."/>
            <person name="Han C."/>
            <person name="Tapia R."/>
            <person name="Land M."/>
            <person name="Hauser L."/>
            <person name="Kyrpides N."/>
            <person name="Ivanova N."/>
            <person name="Pagani I."/>
            <person name="Dunn J."/>
            <person name="Taghavi S."/>
            <person name="Francis A."/>
            <person name="van der Lelie D."/>
            <person name="Woyke T."/>
        </authorList>
    </citation>
    <scope>NUCLEOTIDE SEQUENCE [LARGE SCALE GENOMIC DNA]</scope>
    <source>
        <strain evidence="1 2">BC1</strain>
    </source>
</reference>
<dbReference type="GO" id="GO:0005975">
    <property type="term" value="P:carbohydrate metabolic process"/>
    <property type="evidence" value="ECO:0007669"/>
    <property type="project" value="InterPro"/>
</dbReference>
<evidence type="ECO:0000313" key="2">
    <source>
        <dbReference type="Proteomes" id="UP000013523"/>
    </source>
</evidence>
<dbReference type="Gene3D" id="1.50.10.20">
    <property type="match status" value="1"/>
</dbReference>
<evidence type="ECO:0000313" key="1">
    <source>
        <dbReference type="EMBL" id="AGK98557.1"/>
    </source>
</evidence>
<dbReference type="OrthoDB" id="9795873at2"/>
<organism evidence="1 2">
    <name type="scientific">Clostridium pasteurianum BC1</name>
    <dbReference type="NCBI Taxonomy" id="86416"/>
    <lineage>
        <taxon>Bacteria</taxon>
        <taxon>Bacillati</taxon>
        <taxon>Bacillota</taxon>
        <taxon>Clostridia</taxon>
        <taxon>Eubacteriales</taxon>
        <taxon>Clostridiaceae</taxon>
        <taxon>Clostridium</taxon>
    </lineage>
</organism>
<dbReference type="EMBL" id="CP003261">
    <property type="protein sequence ID" value="AGK98557.1"/>
    <property type="molecule type" value="Genomic_DNA"/>
</dbReference>
<dbReference type="KEGG" id="cpas:Clopa_3787"/>
<dbReference type="HOGENOM" id="CLU_771237_0_0_9"/>
<keyword evidence="2" id="KW-1185">Reference proteome</keyword>
<dbReference type="InterPro" id="IPR008928">
    <property type="entry name" value="6-hairpin_glycosidase_sf"/>
</dbReference>
<dbReference type="RefSeq" id="WP_015616839.1">
    <property type="nucleotide sequence ID" value="NC_021182.1"/>
</dbReference>
<proteinExistence type="predicted"/>
<dbReference type="eggNOG" id="COG1331">
    <property type="taxonomic scope" value="Bacteria"/>
</dbReference>
<evidence type="ECO:0008006" key="3">
    <source>
        <dbReference type="Google" id="ProtNLM"/>
    </source>
</evidence>
<name>R4K5X0_CLOPA</name>
<gene>
    <name evidence="1" type="ORF">Clopa_3787</name>
</gene>
<accession>R4K5X0</accession>
<dbReference type="STRING" id="86416.Clopa_3787"/>
<dbReference type="Proteomes" id="UP000013523">
    <property type="component" value="Chromosome"/>
</dbReference>
<sequence length="339" mass="39228">MMIDTLGKLKEDHIFHMTDDTGMFQHCKYGIPDPTKGYTTDDNARALIMAVMLYHNKSEEKYLKLIYTYTSFLLNAQNDEGKFKNFMNYDRQFIEKEGSEDCFGRCLWALGYTVSDLKVPNNIKLTCKHMLTKSLKNCADLKFLRGKAYSIIGLQYVDDPKKYIRPLAESILEKYNHCKDEEWKWYESSITYSNSIFPWAMFISYEILGEEKFLDCAEESLKFLEKITFKNWYYKPVGCNGWLNKGEEASKYDEQPVEAAETALTYITAYKLTKNIDYLNKAKQCYAWYKGENSKGKCLVDSENGGCYDGITENSINLNEGAESLVSYFISGLVLSMNI</sequence>
<dbReference type="PATRIC" id="fig|86416.3.peg.3782"/>